<name>A0AAV5RVI3_MAUHU</name>
<proteinExistence type="predicted"/>
<sequence>MQSTIPKRYYATQPNTFHTMQSTVPRHYQEIRPKTEPALSVSSTASEYAPSRRVPGRQTLRPSKYAKYDRILGSSRNLTMKKKKNRVESFERSAIHSMRDLKRALHAHASAHSLDFHIRATIPFSAFDLPHHPQPAQVDVLYNHIRREIYAACGIALVLNHTDRAKDNVTRSKRYICRQDARGDCSKRGTVSSLKRYDCGSRFIFKYKDRYAFVELDLLHKATHPVDTTAEMPLHMQKDGGAFASTTPEQRKMDISRFLVGPVDESPLQSDSDDCAETDGVVPMARKRNAANFTYASGCADKKRRTSSISEDGVQLPRIKGVGASSEHVPVMLPSLEIAGAAEQIPRLEPLPSQNVVCPPSYNVSLGSSKLSPPLYNRSCALEDLLVTSTPPTSASSSISQLWAEQQQQQQQQQQRGHSLQRVEEGTVYLPPLMQRSASLDQSQALPLGAYAPLSRSSSLDHGYGYGHAYSTLQPGQWNSVWAGPAYPHAQAHAQMYGVPVQGRPVLVYGSPYATPFSSRHNSFSRGNAM</sequence>
<evidence type="ECO:0000256" key="1">
    <source>
        <dbReference type="SAM" id="MobiDB-lite"/>
    </source>
</evidence>
<feature type="region of interest" description="Disordered" evidence="1">
    <location>
        <begin position="397"/>
        <end position="421"/>
    </location>
</feature>
<feature type="compositionally biased region" description="Low complexity" evidence="1">
    <location>
        <begin position="397"/>
        <end position="415"/>
    </location>
</feature>
<reference evidence="2 3" key="1">
    <citation type="journal article" date="2023" name="Elife">
        <title>Identification of key yeast species and microbe-microbe interactions impacting larval growth of Drosophila in the wild.</title>
        <authorList>
            <person name="Mure A."/>
            <person name="Sugiura Y."/>
            <person name="Maeda R."/>
            <person name="Honda K."/>
            <person name="Sakurai N."/>
            <person name="Takahashi Y."/>
            <person name="Watada M."/>
            <person name="Katoh T."/>
            <person name="Gotoh A."/>
            <person name="Gotoh Y."/>
            <person name="Taniguchi I."/>
            <person name="Nakamura K."/>
            <person name="Hayashi T."/>
            <person name="Katayama T."/>
            <person name="Uemura T."/>
            <person name="Hattori Y."/>
        </authorList>
    </citation>
    <scope>NUCLEOTIDE SEQUENCE [LARGE SCALE GENOMIC DNA]</scope>
    <source>
        <strain evidence="2 3">KH-74</strain>
    </source>
</reference>
<comment type="caution">
    <text evidence="2">The sequence shown here is derived from an EMBL/GenBank/DDBJ whole genome shotgun (WGS) entry which is preliminary data.</text>
</comment>
<keyword evidence="3" id="KW-1185">Reference proteome</keyword>
<evidence type="ECO:0000313" key="3">
    <source>
        <dbReference type="Proteomes" id="UP001377567"/>
    </source>
</evidence>
<evidence type="ECO:0000313" key="2">
    <source>
        <dbReference type="EMBL" id="GMM54544.1"/>
    </source>
</evidence>
<protein>
    <submittedName>
        <fullName evidence="2">Uncharacterized protein</fullName>
    </submittedName>
</protein>
<gene>
    <name evidence="2" type="ORF">DAKH74_011600</name>
</gene>
<organism evidence="2 3">
    <name type="scientific">Maudiozyma humilis</name>
    <name type="common">Sour dough yeast</name>
    <name type="synonym">Kazachstania humilis</name>
    <dbReference type="NCBI Taxonomy" id="51915"/>
    <lineage>
        <taxon>Eukaryota</taxon>
        <taxon>Fungi</taxon>
        <taxon>Dikarya</taxon>
        <taxon>Ascomycota</taxon>
        <taxon>Saccharomycotina</taxon>
        <taxon>Saccharomycetes</taxon>
        <taxon>Saccharomycetales</taxon>
        <taxon>Saccharomycetaceae</taxon>
        <taxon>Maudiozyma</taxon>
    </lineage>
</organism>
<dbReference type="AlphaFoldDB" id="A0AAV5RVI3"/>
<dbReference type="EMBL" id="BTGD01000003">
    <property type="protein sequence ID" value="GMM54544.1"/>
    <property type="molecule type" value="Genomic_DNA"/>
</dbReference>
<accession>A0AAV5RVI3</accession>
<dbReference type="Proteomes" id="UP001377567">
    <property type="component" value="Unassembled WGS sequence"/>
</dbReference>